<protein>
    <submittedName>
        <fullName evidence="2">Uncharacterized protein</fullName>
    </submittedName>
</protein>
<name>A0A6N3G7C4_FLAPL</name>
<dbReference type="AlphaFoldDB" id="A0A6N3G7C4"/>
<feature type="transmembrane region" description="Helical" evidence="1">
    <location>
        <begin position="12"/>
        <end position="33"/>
    </location>
</feature>
<feature type="transmembrane region" description="Helical" evidence="1">
    <location>
        <begin position="94"/>
        <end position="111"/>
    </location>
</feature>
<organism evidence="2">
    <name type="scientific">Flavonifractor plautii</name>
    <name type="common">Fusobacterium plautii</name>
    <dbReference type="NCBI Taxonomy" id="292800"/>
    <lineage>
        <taxon>Bacteria</taxon>
        <taxon>Bacillati</taxon>
        <taxon>Bacillota</taxon>
        <taxon>Clostridia</taxon>
        <taxon>Eubacteriales</taxon>
        <taxon>Oscillospiraceae</taxon>
        <taxon>Flavonifractor</taxon>
    </lineage>
</organism>
<gene>
    <name evidence="2" type="ORF">FPLFYP42_02948</name>
</gene>
<keyword evidence="1" id="KW-0472">Membrane</keyword>
<sequence length="217" mass="23078">MPVPVIVAFRTASIISSLTLVLVALASASMAWISSAVIPSLSLPCTVIKTVPSSETLTPTELALVVTESPKSSSVRFPVASYTESATMFRSTPALLLVAALVSLVVALADMEPSSSLMPLKLAESAMRLISLLSWLTSFWSCLRSVPSSKVPLADCSASSYMRLSMSWTSVRAPSAVCTREMPSLALSWALSRPVIWARIFSEMARPAASSPARLIL</sequence>
<evidence type="ECO:0000313" key="2">
    <source>
        <dbReference type="EMBL" id="VYU59619.1"/>
    </source>
</evidence>
<keyword evidence="1" id="KW-0812">Transmembrane</keyword>
<dbReference type="EMBL" id="CACRUB010000047">
    <property type="protein sequence ID" value="VYU59619.1"/>
    <property type="molecule type" value="Genomic_DNA"/>
</dbReference>
<accession>A0A6N3G7C4</accession>
<reference evidence="2" key="1">
    <citation type="submission" date="2019-11" db="EMBL/GenBank/DDBJ databases">
        <authorList>
            <person name="Feng L."/>
        </authorList>
    </citation>
    <scope>NUCLEOTIDE SEQUENCE</scope>
    <source>
        <strain evidence="2">FplautiiLFYP42</strain>
    </source>
</reference>
<proteinExistence type="predicted"/>
<keyword evidence="1" id="KW-1133">Transmembrane helix</keyword>
<evidence type="ECO:0000256" key="1">
    <source>
        <dbReference type="SAM" id="Phobius"/>
    </source>
</evidence>